<keyword evidence="3 6" id="KW-1133">Transmembrane helix</keyword>
<accession>A0A158QP84</accession>
<dbReference type="GO" id="GO:0004930">
    <property type="term" value="F:G protein-coupled receptor activity"/>
    <property type="evidence" value="ECO:0007669"/>
    <property type="project" value="UniProtKB-KW"/>
</dbReference>
<dbReference type="WBParaSite" id="HPLM_0001211501-mRNA-1">
    <property type="protein sequence ID" value="HPLM_0001211501-mRNA-1"/>
    <property type="gene ID" value="HPLM_0001211501"/>
</dbReference>
<keyword evidence="4 6" id="KW-0472">Membrane</keyword>
<dbReference type="InterPro" id="IPR000276">
    <property type="entry name" value="GPCR_Rhodpsn"/>
</dbReference>
<dbReference type="PROSITE" id="PS00237">
    <property type="entry name" value="G_PROTEIN_RECEP_F1_1"/>
    <property type="match status" value="1"/>
</dbReference>
<evidence type="ECO:0000256" key="6">
    <source>
        <dbReference type="SAM" id="Phobius"/>
    </source>
</evidence>
<feature type="transmembrane region" description="Helical" evidence="6">
    <location>
        <begin position="64"/>
        <end position="89"/>
    </location>
</feature>
<feature type="transmembrane region" description="Helical" evidence="6">
    <location>
        <begin position="234"/>
        <end position="258"/>
    </location>
</feature>
<dbReference type="Gene3D" id="1.20.1070.10">
    <property type="entry name" value="Rhodopsin 7-helix transmembrane proteins"/>
    <property type="match status" value="2"/>
</dbReference>
<sequence length="439" mass="49172">MSSGEQNGVDFMEPPAIEWMMLHHMAIILLTIIGNCLLIYVILKNNFVRRRKRVTPVQMLMLHMCAADLLFALITMVPTMAITATVPIFYGPDILCKFVKFLQVLPMYASSFLLVAISADRFQAICRPLASMKSNAYKRPALYASIAWTMAVLFSAPQFGLFAKIDGDCMGTYTSAYQAICRPLASMKSNAYKRPALYASIAWTMAVLFSAPQFGLFAKIDGDCMGTYTSAYQYAIYVTVFNTVVWLLPSALAGYLYYRVCRAVWQSTSFGSTFQTNGKCASMIPSAGQVHHKGATMQCVELDRRRVQTVKLTLTIVAANFILWAPFCITSVIDALWPTAINPTFATYIMFFGNLNSFVNPWIWFYFNQAQFKRALPCLRRKEAALLGNCSARRTMDGITDNSIENQQLTDSKSYYEHGAERATAYSNLNSIVSFDVLS</sequence>
<evidence type="ECO:0000256" key="1">
    <source>
        <dbReference type="ARBA" id="ARBA00004370"/>
    </source>
</evidence>
<dbReference type="PROSITE" id="PS50262">
    <property type="entry name" value="G_PROTEIN_RECEP_F1_2"/>
    <property type="match status" value="1"/>
</dbReference>
<proteinExistence type="inferred from homology"/>
<dbReference type="Proteomes" id="UP000268014">
    <property type="component" value="Unassembled WGS sequence"/>
</dbReference>
<dbReference type="OrthoDB" id="5987909at2759"/>
<evidence type="ECO:0000313" key="10">
    <source>
        <dbReference type="WBParaSite" id="HPLM_0001211501-mRNA-1"/>
    </source>
</evidence>
<evidence type="ECO:0000313" key="9">
    <source>
        <dbReference type="Proteomes" id="UP000268014"/>
    </source>
</evidence>
<feature type="transmembrane region" description="Helical" evidence="6">
    <location>
        <begin position="345"/>
        <end position="367"/>
    </location>
</feature>
<evidence type="ECO:0000256" key="5">
    <source>
        <dbReference type="RuleBase" id="RU000688"/>
    </source>
</evidence>
<keyword evidence="2 5" id="KW-0812">Transmembrane</keyword>
<evidence type="ECO:0000256" key="2">
    <source>
        <dbReference type="ARBA" id="ARBA00022692"/>
    </source>
</evidence>
<organism evidence="10">
    <name type="scientific">Haemonchus placei</name>
    <name type="common">Barber's pole worm</name>
    <dbReference type="NCBI Taxonomy" id="6290"/>
    <lineage>
        <taxon>Eukaryota</taxon>
        <taxon>Metazoa</taxon>
        <taxon>Ecdysozoa</taxon>
        <taxon>Nematoda</taxon>
        <taxon>Chromadorea</taxon>
        <taxon>Rhabditida</taxon>
        <taxon>Rhabditina</taxon>
        <taxon>Rhabditomorpha</taxon>
        <taxon>Strongyloidea</taxon>
        <taxon>Trichostrongylidae</taxon>
        <taxon>Haemonchus</taxon>
    </lineage>
</organism>
<dbReference type="STRING" id="6290.A0A158QP84"/>
<dbReference type="InterPro" id="IPR017452">
    <property type="entry name" value="GPCR_Rhodpsn_7TM"/>
</dbReference>
<dbReference type="PANTHER" id="PTHR24224">
    <property type="entry name" value="CARDIOACCELERATORY PEPTIDE RECEPTOR-RELATED"/>
    <property type="match status" value="1"/>
</dbReference>
<dbReference type="PRINTS" id="PR00237">
    <property type="entry name" value="GPCRRHODOPSN"/>
</dbReference>
<dbReference type="GO" id="GO:0016020">
    <property type="term" value="C:membrane"/>
    <property type="evidence" value="ECO:0007669"/>
    <property type="project" value="UniProtKB-SubCell"/>
</dbReference>
<feature type="transmembrane region" description="Helical" evidence="6">
    <location>
        <begin position="196"/>
        <end position="214"/>
    </location>
</feature>
<feature type="transmembrane region" description="Helical" evidence="6">
    <location>
        <begin position="20"/>
        <end position="43"/>
    </location>
</feature>
<evidence type="ECO:0000313" key="8">
    <source>
        <dbReference type="EMBL" id="VDO44747.1"/>
    </source>
</evidence>
<feature type="transmembrane region" description="Helical" evidence="6">
    <location>
        <begin position="312"/>
        <end position="333"/>
    </location>
</feature>
<reference evidence="8 9" key="2">
    <citation type="submission" date="2018-11" db="EMBL/GenBank/DDBJ databases">
        <authorList>
            <consortium name="Pathogen Informatics"/>
        </authorList>
    </citation>
    <scope>NUCLEOTIDE SEQUENCE [LARGE SCALE GENOMIC DNA]</scope>
    <source>
        <strain evidence="8 9">MHpl1</strain>
    </source>
</reference>
<dbReference type="OMA" id="MQDSTHQ"/>
<name>A0A158QP84_HAEPC</name>
<reference evidence="10" key="1">
    <citation type="submission" date="2016-04" db="UniProtKB">
        <authorList>
            <consortium name="WormBaseParasite"/>
        </authorList>
    </citation>
    <scope>IDENTIFICATION</scope>
</reference>
<keyword evidence="5" id="KW-0807">Transducer</keyword>
<dbReference type="SUPFAM" id="SSF81321">
    <property type="entry name" value="Family A G protein-coupled receptor-like"/>
    <property type="match status" value="2"/>
</dbReference>
<evidence type="ECO:0000256" key="4">
    <source>
        <dbReference type="ARBA" id="ARBA00023136"/>
    </source>
</evidence>
<protein>
    <submittedName>
        <fullName evidence="10">G_PROTEIN_RECEP_F1_2 domain-containing protein</fullName>
    </submittedName>
</protein>
<dbReference type="InterPro" id="IPR052665">
    <property type="entry name" value="Neuropeptide-GPCR"/>
</dbReference>
<dbReference type="EMBL" id="UZAF01017761">
    <property type="protein sequence ID" value="VDO44747.1"/>
    <property type="molecule type" value="Genomic_DNA"/>
</dbReference>
<comment type="subcellular location">
    <subcellularLocation>
        <location evidence="1">Membrane</location>
    </subcellularLocation>
</comment>
<comment type="similarity">
    <text evidence="5">Belongs to the G-protein coupled receptor 1 family.</text>
</comment>
<evidence type="ECO:0000256" key="3">
    <source>
        <dbReference type="ARBA" id="ARBA00022989"/>
    </source>
</evidence>
<evidence type="ECO:0000259" key="7">
    <source>
        <dbReference type="PROSITE" id="PS50262"/>
    </source>
</evidence>
<keyword evidence="5" id="KW-0675">Receptor</keyword>
<keyword evidence="5" id="KW-0297">G-protein coupled receptor</keyword>
<dbReference type="Pfam" id="PF00001">
    <property type="entry name" value="7tm_1"/>
    <property type="match status" value="2"/>
</dbReference>
<dbReference type="AlphaFoldDB" id="A0A158QP84"/>
<feature type="domain" description="G-protein coupled receptors family 1 profile" evidence="7">
    <location>
        <begin position="34"/>
        <end position="364"/>
    </location>
</feature>
<dbReference type="PANTHER" id="PTHR24224:SF6">
    <property type="entry name" value="CARDIOACCELERATORY PEPTIDE RECEPTOR-RELATED"/>
    <property type="match status" value="1"/>
</dbReference>
<gene>
    <name evidence="8" type="ORF">HPLM_LOCUS12107</name>
</gene>
<keyword evidence="9" id="KW-1185">Reference proteome</keyword>